<dbReference type="AlphaFoldDB" id="A0A5N0VFW7"/>
<feature type="active site" description="Schiff-base intermediate with substrate" evidence="3">
    <location>
        <position position="164"/>
    </location>
</feature>
<evidence type="ECO:0000256" key="4">
    <source>
        <dbReference type="PIRSR" id="PIRSR001365-2"/>
    </source>
</evidence>
<evidence type="ECO:0000313" key="6">
    <source>
        <dbReference type="Proteomes" id="UP000319769"/>
    </source>
</evidence>
<name>A0A5N0VFW7_9PSEU</name>
<dbReference type="OrthoDB" id="9778880at2"/>
<dbReference type="InterPro" id="IPR013785">
    <property type="entry name" value="Aldolase_TIM"/>
</dbReference>
<evidence type="ECO:0000313" key="5">
    <source>
        <dbReference type="EMBL" id="KAA9164030.1"/>
    </source>
</evidence>
<sequence length="304" mass="31560">MPFSGVISAMITPFTEDGEKVHGDSLAALVEQGIADGISGFVPCGGTGEFPALSEDERRAVIEATCSQVAGRVKVVAQVGAPSTRAAVANARHAEQSGADAIMVATPYYEPLDLDGAFRYLEKVAESTSLPICVYNHPPAMGVTWGRESLARIKDLIPTVEIVKDSSGDFASLTSLLLDPIPGVDVFVGEDILVPPAFLTGKAGAIVGAANFLTPGFAALQRAAEAGDAARAYEIWHGILPLINAVISGPYNGAVKAVCGILGLQVGPIREPYLSLVPSEVDALKAVVEATDPAYLSDFRKAAA</sequence>
<dbReference type="GO" id="GO:0008747">
    <property type="term" value="F:N-acetylneuraminate lyase activity"/>
    <property type="evidence" value="ECO:0007669"/>
    <property type="project" value="TreeGrafter"/>
</dbReference>
<dbReference type="PIRSF" id="PIRSF001365">
    <property type="entry name" value="DHDPS"/>
    <property type="match status" value="1"/>
</dbReference>
<dbReference type="PANTHER" id="PTHR42849">
    <property type="entry name" value="N-ACETYLNEURAMINATE LYASE"/>
    <property type="match status" value="1"/>
</dbReference>
<feature type="binding site" evidence="4">
    <location>
        <position position="47"/>
    </location>
    <ligand>
        <name>pyruvate</name>
        <dbReference type="ChEBI" id="CHEBI:15361"/>
    </ligand>
</feature>
<evidence type="ECO:0000256" key="2">
    <source>
        <dbReference type="PIRNR" id="PIRNR001365"/>
    </source>
</evidence>
<feature type="binding site" evidence="4">
    <location>
        <position position="206"/>
    </location>
    <ligand>
        <name>pyruvate</name>
        <dbReference type="ChEBI" id="CHEBI:15361"/>
    </ligand>
</feature>
<proteinExistence type="inferred from homology"/>
<protein>
    <submittedName>
        <fullName evidence="5">Dihydrodipicolinate synthase family protein</fullName>
    </submittedName>
</protein>
<dbReference type="RefSeq" id="WP_144748493.1">
    <property type="nucleotide sequence ID" value="NZ_VMNW02000008.1"/>
</dbReference>
<dbReference type="Gene3D" id="3.20.20.70">
    <property type="entry name" value="Aldolase class I"/>
    <property type="match status" value="1"/>
</dbReference>
<dbReference type="SUPFAM" id="SSF51569">
    <property type="entry name" value="Aldolase"/>
    <property type="match status" value="1"/>
</dbReference>
<keyword evidence="1 2" id="KW-0456">Lyase</keyword>
<dbReference type="InterPro" id="IPR002220">
    <property type="entry name" value="DapA-like"/>
</dbReference>
<reference evidence="5" key="1">
    <citation type="submission" date="2019-09" db="EMBL/GenBank/DDBJ databases">
        <authorList>
            <person name="Teo W.F.A."/>
            <person name="Duangmal K."/>
        </authorList>
    </citation>
    <scope>NUCLEOTIDE SEQUENCE [LARGE SCALE GENOMIC DNA]</scope>
    <source>
        <strain evidence="5">K81G1</strain>
    </source>
</reference>
<accession>A0A5N0VFW7</accession>
<dbReference type="PANTHER" id="PTHR42849:SF1">
    <property type="entry name" value="N-ACETYLNEURAMINATE LYASE"/>
    <property type="match status" value="1"/>
</dbReference>
<evidence type="ECO:0000256" key="3">
    <source>
        <dbReference type="PIRSR" id="PIRSR001365-1"/>
    </source>
</evidence>
<dbReference type="SMART" id="SM01130">
    <property type="entry name" value="DHDPS"/>
    <property type="match status" value="1"/>
</dbReference>
<gene>
    <name evidence="5" type="ORF">FPZ12_008415</name>
</gene>
<organism evidence="5 6">
    <name type="scientific">Amycolatopsis acidicola</name>
    <dbReference type="NCBI Taxonomy" id="2596893"/>
    <lineage>
        <taxon>Bacteria</taxon>
        <taxon>Bacillati</taxon>
        <taxon>Actinomycetota</taxon>
        <taxon>Actinomycetes</taxon>
        <taxon>Pseudonocardiales</taxon>
        <taxon>Pseudonocardiaceae</taxon>
        <taxon>Amycolatopsis</taxon>
    </lineage>
</organism>
<dbReference type="GO" id="GO:0019262">
    <property type="term" value="P:N-acetylneuraminate catabolic process"/>
    <property type="evidence" value="ECO:0007669"/>
    <property type="project" value="TreeGrafter"/>
</dbReference>
<evidence type="ECO:0000256" key="1">
    <source>
        <dbReference type="ARBA" id="ARBA00023239"/>
    </source>
</evidence>
<feature type="active site" description="Proton donor/acceptor" evidence="3">
    <location>
        <position position="135"/>
    </location>
</feature>
<keyword evidence="6" id="KW-1185">Reference proteome</keyword>
<dbReference type="GO" id="GO:0005829">
    <property type="term" value="C:cytosol"/>
    <property type="evidence" value="ECO:0007669"/>
    <property type="project" value="TreeGrafter"/>
</dbReference>
<comment type="similarity">
    <text evidence="2">Belongs to the DapA family.</text>
</comment>
<dbReference type="EMBL" id="VMNW02000008">
    <property type="protein sequence ID" value="KAA9164030.1"/>
    <property type="molecule type" value="Genomic_DNA"/>
</dbReference>
<dbReference type="PRINTS" id="PR00146">
    <property type="entry name" value="DHPICSNTHASE"/>
</dbReference>
<dbReference type="Proteomes" id="UP000319769">
    <property type="component" value="Unassembled WGS sequence"/>
</dbReference>
<comment type="caution">
    <text evidence="5">The sequence shown here is derived from an EMBL/GenBank/DDBJ whole genome shotgun (WGS) entry which is preliminary data.</text>
</comment>
<dbReference type="CDD" id="cd00408">
    <property type="entry name" value="DHDPS-like"/>
    <property type="match status" value="1"/>
</dbReference>
<dbReference type="Pfam" id="PF00701">
    <property type="entry name" value="DHDPS"/>
    <property type="match status" value="1"/>
</dbReference>